<dbReference type="Gene3D" id="3.30.565.10">
    <property type="entry name" value="Histidine kinase-like ATPase, C-terminal domain"/>
    <property type="match status" value="1"/>
</dbReference>
<feature type="domain" description="Histidine kinase/HSP90-like ATPase" evidence="10">
    <location>
        <begin position="667"/>
        <end position="763"/>
    </location>
</feature>
<dbReference type="SUPFAM" id="SSF48452">
    <property type="entry name" value="TPR-like"/>
    <property type="match status" value="1"/>
</dbReference>
<dbReference type="SUPFAM" id="SSF55874">
    <property type="entry name" value="ATPase domain of HSP90 chaperone/DNA topoisomerase II/histidine kinase"/>
    <property type="match status" value="1"/>
</dbReference>
<dbReference type="PROSITE" id="PS50005">
    <property type="entry name" value="TPR"/>
    <property type="match status" value="1"/>
</dbReference>
<evidence type="ECO:0000256" key="1">
    <source>
        <dbReference type="ARBA" id="ARBA00000085"/>
    </source>
</evidence>
<keyword evidence="7" id="KW-0067">ATP-binding</keyword>
<keyword evidence="5" id="KW-0547">Nucleotide-binding</keyword>
<dbReference type="Gene3D" id="1.25.40.10">
    <property type="entry name" value="Tetratricopeptide repeat domain"/>
    <property type="match status" value="1"/>
</dbReference>
<dbReference type="InterPro" id="IPR003594">
    <property type="entry name" value="HATPase_dom"/>
</dbReference>
<proteinExistence type="predicted"/>
<keyword evidence="8" id="KW-0802">TPR repeat</keyword>
<dbReference type="RefSeq" id="WP_119670584.1">
    <property type="nucleotide sequence ID" value="NZ_QXED01000008.1"/>
</dbReference>
<evidence type="ECO:0000256" key="5">
    <source>
        <dbReference type="ARBA" id="ARBA00022741"/>
    </source>
</evidence>
<dbReference type="InterPro" id="IPR019734">
    <property type="entry name" value="TPR_rpt"/>
</dbReference>
<protein>
    <recommendedName>
        <fullName evidence="2">histidine kinase</fullName>
        <ecNumber evidence="2">2.7.13.3</ecNumber>
    </recommendedName>
</protein>
<reference evidence="11 12" key="1">
    <citation type="submission" date="2018-08" db="EMBL/GenBank/DDBJ databases">
        <title>Fibrisoma montanum sp. nov., isolated from Danxia mountain soil.</title>
        <authorList>
            <person name="Huang Y."/>
        </authorList>
    </citation>
    <scope>NUCLEOTIDE SEQUENCE [LARGE SCALE GENOMIC DNA]</scope>
    <source>
        <strain evidence="11 12">HYT19</strain>
    </source>
</reference>
<accession>A0A418M1I8</accession>
<keyword evidence="9" id="KW-0175">Coiled coil</keyword>
<dbReference type="PANTHER" id="PTHR41523">
    <property type="entry name" value="TWO-COMPONENT SYSTEM SENSOR PROTEIN"/>
    <property type="match status" value="1"/>
</dbReference>
<keyword evidence="12" id="KW-1185">Reference proteome</keyword>
<dbReference type="GO" id="GO:0004673">
    <property type="term" value="F:protein histidine kinase activity"/>
    <property type="evidence" value="ECO:0007669"/>
    <property type="project" value="UniProtKB-EC"/>
</dbReference>
<feature type="repeat" description="TPR" evidence="8">
    <location>
        <begin position="253"/>
        <end position="286"/>
    </location>
</feature>
<dbReference type="Pfam" id="PF13424">
    <property type="entry name" value="TPR_12"/>
    <property type="match status" value="1"/>
</dbReference>
<dbReference type="Gene3D" id="3.30.450.20">
    <property type="entry name" value="PAS domain"/>
    <property type="match status" value="1"/>
</dbReference>
<dbReference type="Pfam" id="PF07568">
    <property type="entry name" value="HisKA_2"/>
    <property type="match status" value="1"/>
</dbReference>
<evidence type="ECO:0000256" key="3">
    <source>
        <dbReference type="ARBA" id="ARBA00022553"/>
    </source>
</evidence>
<dbReference type="InterPro" id="IPR036890">
    <property type="entry name" value="HATPase_C_sf"/>
</dbReference>
<dbReference type="SMART" id="SM00387">
    <property type="entry name" value="HATPase_c"/>
    <property type="match status" value="1"/>
</dbReference>
<gene>
    <name evidence="11" type="ORF">DYU11_25650</name>
</gene>
<dbReference type="EC" id="2.7.13.3" evidence="2"/>
<dbReference type="Proteomes" id="UP000283523">
    <property type="component" value="Unassembled WGS sequence"/>
</dbReference>
<feature type="coiled-coil region" evidence="9">
    <location>
        <begin position="528"/>
        <end position="565"/>
    </location>
</feature>
<dbReference type="OrthoDB" id="9767435at2"/>
<name>A0A418M1I8_9BACT</name>
<dbReference type="GO" id="GO:0005524">
    <property type="term" value="F:ATP binding"/>
    <property type="evidence" value="ECO:0007669"/>
    <property type="project" value="UniProtKB-KW"/>
</dbReference>
<evidence type="ECO:0000256" key="9">
    <source>
        <dbReference type="SAM" id="Coils"/>
    </source>
</evidence>
<evidence type="ECO:0000256" key="4">
    <source>
        <dbReference type="ARBA" id="ARBA00022679"/>
    </source>
</evidence>
<evidence type="ECO:0000256" key="6">
    <source>
        <dbReference type="ARBA" id="ARBA00022777"/>
    </source>
</evidence>
<evidence type="ECO:0000313" key="11">
    <source>
        <dbReference type="EMBL" id="RIV19481.1"/>
    </source>
</evidence>
<evidence type="ECO:0000256" key="2">
    <source>
        <dbReference type="ARBA" id="ARBA00012438"/>
    </source>
</evidence>
<evidence type="ECO:0000256" key="8">
    <source>
        <dbReference type="PROSITE-ProRule" id="PRU00339"/>
    </source>
</evidence>
<dbReference type="EMBL" id="QXED01000008">
    <property type="protein sequence ID" value="RIV19481.1"/>
    <property type="molecule type" value="Genomic_DNA"/>
</dbReference>
<dbReference type="SMART" id="SM00028">
    <property type="entry name" value="TPR"/>
    <property type="match status" value="2"/>
</dbReference>
<sequence length="779" mass="88834">MKRLLISLFVLGLLLLEATSLIAQPKAHSIDSLNVLLKQSRPDTSRANLLLELARSYVLKPGELASDLDTSLLFVRQAYSLSRTLGYAKGQGTSYLIGGHAYREKGTVQKARQFDQMAINLFVKHHYPADLAAAYLEMGDTYGIASEELNIKISFYKAALPLFEQSRQWERLATTLKVLGDLNGIRHENAEALQQLKRALAIYKYIHYPDLQGVYDLMGDVSNKLGDFQNGLKYGLLALKTAVLRKDKTLQLCTIYNRLGMTYYKLRDYHSAQDSYEKALDIAKHYKDTLSVNYVGVNLLETFKLLGNTTSSLRLLKDLSTNYPAKGLEEKIRLTSYYLHYYQEIGNYVKAQTYCDQLIAQFSQLPSKVNSSFLVGCKYAIRFYLITNQLKQARQYISDYQTAAKQTKQRDQMAYGHLLAFQVDSAQGDFRSAVNHFKLYKAMQDSLLNERKNKEIANLQVAFETDKKDQEIQLKEKNIQLLQNKYLVQQASLKQREIQRNSMIGGAVLLSLLLGLTYNRYRIKQRNNQQLEAKQKLIDNKNQSLQQLLVEKNDLLSEKEQLLGEREWMLKEIHHRVKNNLQVISSMLNSQFKFLQDPSALTAIRESQNRVQVMALIHQKLYQSDNLAQINMKEYIHEIVDYLIESFDRFNTVRSQLDIADVYFDVALATPLGLIINEAVTNSLKYAFPNNQTGRLRVSLSCEEGPAYQLTIADDGIGLPAGFDVTRSKTLGMTMIRGLSRQIKARLDITQDTGIMIALRFNLTEKKARPVLSSVNGAD</sequence>
<evidence type="ECO:0000259" key="10">
    <source>
        <dbReference type="SMART" id="SM00387"/>
    </source>
</evidence>
<organism evidence="11 12">
    <name type="scientific">Fibrisoma montanum</name>
    <dbReference type="NCBI Taxonomy" id="2305895"/>
    <lineage>
        <taxon>Bacteria</taxon>
        <taxon>Pseudomonadati</taxon>
        <taxon>Bacteroidota</taxon>
        <taxon>Cytophagia</taxon>
        <taxon>Cytophagales</taxon>
        <taxon>Spirosomataceae</taxon>
        <taxon>Fibrisoma</taxon>
    </lineage>
</organism>
<dbReference type="InterPro" id="IPR011495">
    <property type="entry name" value="Sig_transdc_His_kin_sub2_dim/P"/>
</dbReference>
<dbReference type="AlphaFoldDB" id="A0A418M1I8"/>
<comment type="catalytic activity">
    <reaction evidence="1">
        <text>ATP + protein L-histidine = ADP + protein N-phospho-L-histidine.</text>
        <dbReference type="EC" id="2.7.13.3"/>
    </reaction>
</comment>
<dbReference type="Pfam" id="PF02518">
    <property type="entry name" value="HATPase_c"/>
    <property type="match status" value="1"/>
</dbReference>
<dbReference type="InterPro" id="IPR011990">
    <property type="entry name" value="TPR-like_helical_dom_sf"/>
</dbReference>
<keyword evidence="6" id="KW-0418">Kinase</keyword>
<dbReference type="PANTHER" id="PTHR41523:SF8">
    <property type="entry name" value="ETHYLENE RESPONSE SENSOR PROTEIN"/>
    <property type="match status" value="1"/>
</dbReference>
<keyword evidence="3" id="KW-0597">Phosphoprotein</keyword>
<evidence type="ECO:0000256" key="7">
    <source>
        <dbReference type="ARBA" id="ARBA00022840"/>
    </source>
</evidence>
<keyword evidence="4" id="KW-0808">Transferase</keyword>
<evidence type="ECO:0000313" key="12">
    <source>
        <dbReference type="Proteomes" id="UP000283523"/>
    </source>
</evidence>
<comment type="caution">
    <text evidence="11">The sequence shown here is derived from an EMBL/GenBank/DDBJ whole genome shotgun (WGS) entry which is preliminary data.</text>
</comment>